<dbReference type="Pfam" id="PF12697">
    <property type="entry name" value="Abhydrolase_6"/>
    <property type="match status" value="1"/>
</dbReference>
<dbReference type="PATRIC" id="fig|1705561.3.peg.2818"/>
<name>A0A0M9BNY6_9BACL</name>
<dbReference type="SUPFAM" id="SSF53474">
    <property type="entry name" value="alpha/beta-Hydrolases"/>
    <property type="match status" value="1"/>
</dbReference>
<sequence length="332" mass="38342">MELNWFCDKRRMYRMDNLPSYHSTYHYWKQYQAFFPEEFRLGDHANPEEEWWESNGVHLHIDRLPAPESPIKILFIHGAGGNGRLLAPYARMLQLRGYEVVSPDLPPYGLSYASSGTRLNYDLWIKLLVSLADREYRKDGKPIVALGSSIGGMLAYHTSARSEYVQGLIVTTFVDTSDSDMRDQLAPNRLISRWGKRMMDQFPGLLDRIRISVKQVSRMELITNNSDLTRLIMNDPQAAATRVPLELLRTFLNKKPEVNPEQFDQCPVLLVHPELEPMTPLRFSQSFFDRLKVEKECVVLEGAGHFPIEQPGLNQLEEAVLRFLHKIQAKHS</sequence>
<reference evidence="2 3" key="1">
    <citation type="submission" date="2015-08" db="EMBL/GenBank/DDBJ databases">
        <title>Draft genome sequence of cellulolytic and xylanolytic Paenibacillus sp. A59, isolated from a decaying forest soil from Patagonia, Argentina.</title>
        <authorList>
            <person name="Ghio S."/>
            <person name="Caceres A.M."/>
            <person name="Talia P."/>
            <person name="Grasso D."/>
            <person name="Campos E."/>
        </authorList>
    </citation>
    <scope>NUCLEOTIDE SEQUENCE [LARGE SCALE GENOMIC DNA]</scope>
    <source>
        <strain evidence="2 3">A59</strain>
    </source>
</reference>
<evidence type="ECO:0000259" key="1">
    <source>
        <dbReference type="Pfam" id="PF12697"/>
    </source>
</evidence>
<gene>
    <name evidence="2" type="ORF">AMS66_14475</name>
</gene>
<keyword evidence="3" id="KW-1185">Reference proteome</keyword>
<protein>
    <submittedName>
        <fullName evidence="2">Thioesterase</fullName>
    </submittedName>
</protein>
<dbReference type="Gene3D" id="3.40.50.1820">
    <property type="entry name" value="alpha/beta hydrolase"/>
    <property type="match status" value="1"/>
</dbReference>
<dbReference type="PANTHER" id="PTHR43689:SF8">
    <property type="entry name" value="ALPHA_BETA-HYDROLASES SUPERFAMILY PROTEIN"/>
    <property type="match status" value="1"/>
</dbReference>
<dbReference type="EMBL" id="LITU01000059">
    <property type="protein sequence ID" value="KOY15849.1"/>
    <property type="molecule type" value="Genomic_DNA"/>
</dbReference>
<dbReference type="AlphaFoldDB" id="A0A0M9BNY6"/>
<evidence type="ECO:0000313" key="2">
    <source>
        <dbReference type="EMBL" id="KOY15849.1"/>
    </source>
</evidence>
<dbReference type="Proteomes" id="UP000037688">
    <property type="component" value="Unassembled WGS sequence"/>
</dbReference>
<proteinExistence type="predicted"/>
<dbReference type="InterPro" id="IPR029058">
    <property type="entry name" value="AB_hydrolase_fold"/>
</dbReference>
<accession>A0A0M9BNY6</accession>
<comment type="caution">
    <text evidence="2">The sequence shown here is derived from an EMBL/GenBank/DDBJ whole genome shotgun (WGS) entry which is preliminary data.</text>
</comment>
<dbReference type="InterPro" id="IPR000073">
    <property type="entry name" value="AB_hydrolase_1"/>
</dbReference>
<feature type="domain" description="AB hydrolase-1" evidence="1">
    <location>
        <begin position="73"/>
        <end position="311"/>
    </location>
</feature>
<evidence type="ECO:0000313" key="3">
    <source>
        <dbReference type="Proteomes" id="UP000037688"/>
    </source>
</evidence>
<organism evidence="2 3">
    <name type="scientific">Paenibacillus xylanivorans</name>
    <dbReference type="NCBI Taxonomy" id="1705561"/>
    <lineage>
        <taxon>Bacteria</taxon>
        <taxon>Bacillati</taxon>
        <taxon>Bacillota</taxon>
        <taxon>Bacilli</taxon>
        <taxon>Bacillales</taxon>
        <taxon>Paenibacillaceae</taxon>
        <taxon>Paenibacillus</taxon>
    </lineage>
</organism>
<dbReference type="PANTHER" id="PTHR43689">
    <property type="entry name" value="HYDROLASE"/>
    <property type="match status" value="1"/>
</dbReference>